<feature type="transmembrane region" description="Helical" evidence="17">
    <location>
        <begin position="325"/>
        <end position="345"/>
    </location>
</feature>
<feature type="transmembrane region" description="Helical" evidence="17">
    <location>
        <begin position="176"/>
        <end position="199"/>
    </location>
</feature>
<dbReference type="GO" id="GO:0003954">
    <property type="term" value="F:NADH dehydrogenase activity"/>
    <property type="evidence" value="ECO:0007669"/>
    <property type="project" value="TreeGrafter"/>
</dbReference>
<evidence type="ECO:0000256" key="7">
    <source>
        <dbReference type="ARBA" id="ARBA00022660"/>
    </source>
</evidence>
<keyword evidence="8 17" id="KW-0812">Transmembrane</keyword>
<name>A0A516F094_9HEMI</name>
<dbReference type="EMBL" id="MK251148">
    <property type="protein sequence ID" value="QDO72172.1"/>
    <property type="molecule type" value="Genomic_DNA"/>
</dbReference>
<comment type="function">
    <text evidence="17">Core subunit of the mitochondrial membrane respiratory chain NADH dehydrogenase (Complex I) which catalyzes electron transfer from NADH through the respiratory chain, using ubiquinone as an electron acceptor. Essential for the catalytic activity and assembly of complex I.</text>
</comment>
<evidence type="ECO:0000259" key="18">
    <source>
        <dbReference type="Pfam" id="PF00361"/>
    </source>
</evidence>
<feature type="domain" description="NADH:quinone oxidoreductase/Mrp antiporter transmembrane" evidence="18">
    <location>
        <begin position="103"/>
        <end position="371"/>
    </location>
</feature>
<feature type="transmembrane region" description="Helical" evidence="17">
    <location>
        <begin position="375"/>
        <end position="395"/>
    </location>
</feature>
<evidence type="ECO:0000256" key="5">
    <source>
        <dbReference type="ARBA" id="ARBA00021006"/>
    </source>
</evidence>
<keyword evidence="9" id="KW-1278">Translocase</keyword>
<keyword evidence="12 17" id="KW-0520">NAD</keyword>
<accession>A0A516F094</accession>
<keyword evidence="13 17" id="KW-0830">Ubiquinone</keyword>
<keyword evidence="15 17" id="KW-0472">Membrane</keyword>
<keyword evidence="6 17" id="KW-0813">Transport</keyword>
<feature type="transmembrane region" description="Helical" evidence="17">
    <location>
        <begin position="293"/>
        <end position="318"/>
    </location>
</feature>
<dbReference type="EC" id="7.1.1.2" evidence="4 17"/>
<evidence type="ECO:0000256" key="12">
    <source>
        <dbReference type="ARBA" id="ARBA00023027"/>
    </source>
</evidence>
<dbReference type="AlphaFoldDB" id="A0A516F094"/>
<feature type="transmembrane region" description="Helical" evidence="17">
    <location>
        <begin position="30"/>
        <end position="48"/>
    </location>
</feature>
<dbReference type="Pfam" id="PF01059">
    <property type="entry name" value="Oxidored_q5_N"/>
    <property type="match status" value="1"/>
</dbReference>
<evidence type="ECO:0000256" key="8">
    <source>
        <dbReference type="ARBA" id="ARBA00022692"/>
    </source>
</evidence>
<evidence type="ECO:0000313" key="20">
    <source>
        <dbReference type="EMBL" id="QDO72172.1"/>
    </source>
</evidence>
<gene>
    <name evidence="20" type="primary">nad4</name>
</gene>
<dbReference type="InterPro" id="IPR003918">
    <property type="entry name" value="NADH_UbQ_OxRdtase"/>
</dbReference>
<feature type="transmembrane region" description="Helical" evidence="17">
    <location>
        <begin position="109"/>
        <end position="128"/>
    </location>
</feature>
<feature type="domain" description="NADH:ubiquinone oxidoreductase chain 4 N-terminal" evidence="19">
    <location>
        <begin position="1"/>
        <end position="98"/>
    </location>
</feature>
<dbReference type="GO" id="GO:0015990">
    <property type="term" value="P:electron transport coupled proton transport"/>
    <property type="evidence" value="ECO:0007669"/>
    <property type="project" value="TreeGrafter"/>
</dbReference>
<sequence>MMSYLFYMIFVTPLFNFYFWYCYQYIYMFFIFMFMFNSSGLYLCSISYLFGVDYISYSLIILSFYIVSLMNLASLSLMSSNGSSFLFINYLICFFLLIIFSSINMLLMYISFEFILVPLVVLILGWGYQPERLRSGIYLFFYTLFGSLPLLVFILYVYNYFYLICFVFNMNFDFNFVFHFCVILPFLIKLPMFMLHFWLPKAHVQAPISGSMILAGLMLKIGGYGLIRFMYLNEFFFYSYSYVWFSFGILGSLMVSLICLIQVDLKCLIAYSSISHMSLCMMGILTMSKLGLIGSLIMMLSHGLCSSGLFCLASIYYLRVNSRSLYLIKGMIFFMPSMSIFWFLFSSFNMGCPPSINFLGEFLIMISSIYYFDFSYYYLFLSSFFCACFCFYLYSCSQHGVFSDSFSYSNVYVSEYLLLFNHLYPLVLLLFWFVIF</sequence>
<feature type="transmembrane region" description="Helical" evidence="17">
    <location>
        <begin position="6"/>
        <end position="23"/>
    </location>
</feature>
<dbReference type="GO" id="GO:0042773">
    <property type="term" value="P:ATP synthesis coupled electron transport"/>
    <property type="evidence" value="ECO:0007669"/>
    <property type="project" value="InterPro"/>
</dbReference>
<evidence type="ECO:0000256" key="16">
    <source>
        <dbReference type="ARBA" id="ARBA00049551"/>
    </source>
</evidence>
<evidence type="ECO:0000256" key="15">
    <source>
        <dbReference type="ARBA" id="ARBA00023136"/>
    </source>
</evidence>
<feature type="transmembrane region" description="Helical" evidence="17">
    <location>
        <begin position="85"/>
        <end position="103"/>
    </location>
</feature>
<reference evidence="20" key="1">
    <citation type="journal article" date="2019" name="Mol. Phylogenet. Evol.">
        <title>Insights into the phylogeny of Hemiptera from increased mitogenomic taxon sampling.</title>
        <authorList>
            <person name="Song N."/>
            <person name="Zhang H."/>
            <person name="Zhao T."/>
        </authorList>
    </citation>
    <scope>NUCLEOTIDE SEQUENCE</scope>
</reference>
<comment type="function">
    <text evidence="1">Core subunit of the mitochondrial membrane respiratory chain NADH dehydrogenase (Complex I) that is believed to belong to the minimal assembly required for catalysis. Complex I functions in the transfer of electrons from NADH to the respiratory chain. The immediate electron acceptor for the enzyme is believed to be ubiquinone.</text>
</comment>
<geneLocation type="mitochondrion" evidence="20"/>
<evidence type="ECO:0000256" key="9">
    <source>
        <dbReference type="ARBA" id="ARBA00022967"/>
    </source>
</evidence>
<evidence type="ECO:0000256" key="11">
    <source>
        <dbReference type="ARBA" id="ARBA00022989"/>
    </source>
</evidence>
<comment type="similarity">
    <text evidence="3 17">Belongs to the complex I subunit 4 family.</text>
</comment>
<dbReference type="InterPro" id="IPR001750">
    <property type="entry name" value="ND/Mrp_TM"/>
</dbReference>
<keyword evidence="10 17" id="KW-0249">Electron transport</keyword>
<keyword evidence="11 17" id="KW-1133">Transmembrane helix</keyword>
<evidence type="ECO:0000256" key="10">
    <source>
        <dbReference type="ARBA" id="ARBA00022982"/>
    </source>
</evidence>
<comment type="catalytic activity">
    <reaction evidence="16 17">
        <text>a ubiquinone + NADH + 5 H(+)(in) = a ubiquinol + NAD(+) + 4 H(+)(out)</text>
        <dbReference type="Rhea" id="RHEA:29091"/>
        <dbReference type="Rhea" id="RHEA-COMP:9565"/>
        <dbReference type="Rhea" id="RHEA-COMP:9566"/>
        <dbReference type="ChEBI" id="CHEBI:15378"/>
        <dbReference type="ChEBI" id="CHEBI:16389"/>
        <dbReference type="ChEBI" id="CHEBI:17976"/>
        <dbReference type="ChEBI" id="CHEBI:57540"/>
        <dbReference type="ChEBI" id="CHEBI:57945"/>
        <dbReference type="EC" id="7.1.1.2"/>
    </reaction>
</comment>
<dbReference type="PANTHER" id="PTHR43507:SF20">
    <property type="entry name" value="NADH-UBIQUINONE OXIDOREDUCTASE CHAIN 4"/>
    <property type="match status" value="1"/>
</dbReference>
<organism evidence="20">
    <name type="scientific">Gargara sp. 16071360</name>
    <dbReference type="NCBI Taxonomy" id="2591928"/>
    <lineage>
        <taxon>Eukaryota</taxon>
        <taxon>Metazoa</taxon>
        <taxon>Ecdysozoa</taxon>
        <taxon>Arthropoda</taxon>
        <taxon>Hexapoda</taxon>
        <taxon>Insecta</taxon>
        <taxon>Pterygota</taxon>
        <taxon>Neoptera</taxon>
        <taxon>Paraneoptera</taxon>
        <taxon>Hemiptera</taxon>
        <taxon>Auchenorrhyncha</taxon>
        <taxon>Membracoidea</taxon>
        <taxon>Membracidae</taxon>
        <taxon>Gargara</taxon>
    </lineage>
</organism>
<dbReference type="PRINTS" id="PR01437">
    <property type="entry name" value="NUOXDRDTASE4"/>
</dbReference>
<evidence type="ECO:0000256" key="6">
    <source>
        <dbReference type="ARBA" id="ARBA00022448"/>
    </source>
</evidence>
<protein>
    <recommendedName>
        <fullName evidence="5 17">NADH-ubiquinone oxidoreductase chain 4</fullName>
        <ecNumber evidence="4 17">7.1.1.2</ecNumber>
    </recommendedName>
</protein>
<evidence type="ECO:0000256" key="2">
    <source>
        <dbReference type="ARBA" id="ARBA00004225"/>
    </source>
</evidence>
<feature type="transmembrane region" description="Helical" evidence="17">
    <location>
        <begin position="140"/>
        <end position="164"/>
    </location>
</feature>
<keyword evidence="7 17" id="KW-0679">Respiratory chain</keyword>
<dbReference type="PANTHER" id="PTHR43507">
    <property type="entry name" value="NADH-UBIQUINONE OXIDOREDUCTASE CHAIN 4"/>
    <property type="match status" value="1"/>
</dbReference>
<evidence type="ECO:0000256" key="3">
    <source>
        <dbReference type="ARBA" id="ARBA00009025"/>
    </source>
</evidence>
<evidence type="ECO:0000256" key="4">
    <source>
        <dbReference type="ARBA" id="ARBA00012944"/>
    </source>
</evidence>
<feature type="transmembrane region" description="Helical" evidence="17">
    <location>
        <begin position="416"/>
        <end position="435"/>
    </location>
</feature>
<dbReference type="InterPro" id="IPR000260">
    <property type="entry name" value="NADH4_N"/>
</dbReference>
<proteinExistence type="inferred from homology"/>
<feature type="transmembrane region" description="Helical" evidence="17">
    <location>
        <begin position="237"/>
        <end position="261"/>
    </location>
</feature>
<feature type="transmembrane region" description="Helical" evidence="17">
    <location>
        <begin position="54"/>
        <end position="73"/>
    </location>
</feature>
<comment type="subcellular location">
    <subcellularLocation>
        <location evidence="2 17">Mitochondrion membrane</location>
        <topology evidence="2 17">Multi-pass membrane protein</topology>
    </subcellularLocation>
</comment>
<feature type="transmembrane region" description="Helical" evidence="17">
    <location>
        <begin position="268"/>
        <end position="287"/>
    </location>
</feature>
<evidence type="ECO:0000256" key="13">
    <source>
        <dbReference type="ARBA" id="ARBA00023075"/>
    </source>
</evidence>
<dbReference type="GO" id="GO:0048039">
    <property type="term" value="F:ubiquinone binding"/>
    <property type="evidence" value="ECO:0007669"/>
    <property type="project" value="TreeGrafter"/>
</dbReference>
<evidence type="ECO:0000259" key="19">
    <source>
        <dbReference type="Pfam" id="PF01059"/>
    </source>
</evidence>
<feature type="transmembrane region" description="Helical" evidence="17">
    <location>
        <begin position="211"/>
        <end position="231"/>
    </location>
</feature>
<evidence type="ECO:0000256" key="1">
    <source>
        <dbReference type="ARBA" id="ARBA00003257"/>
    </source>
</evidence>
<dbReference type="Pfam" id="PF00361">
    <property type="entry name" value="Proton_antipo_M"/>
    <property type="match status" value="1"/>
</dbReference>
<evidence type="ECO:0000256" key="14">
    <source>
        <dbReference type="ARBA" id="ARBA00023128"/>
    </source>
</evidence>
<keyword evidence="14 17" id="KW-0496">Mitochondrion</keyword>
<dbReference type="GO" id="GO:0031966">
    <property type="term" value="C:mitochondrial membrane"/>
    <property type="evidence" value="ECO:0007669"/>
    <property type="project" value="UniProtKB-SubCell"/>
</dbReference>
<dbReference type="GO" id="GO:0008137">
    <property type="term" value="F:NADH dehydrogenase (ubiquinone) activity"/>
    <property type="evidence" value="ECO:0007669"/>
    <property type="project" value="UniProtKB-UniRule"/>
</dbReference>
<evidence type="ECO:0000256" key="17">
    <source>
        <dbReference type="RuleBase" id="RU003297"/>
    </source>
</evidence>